<proteinExistence type="predicted"/>
<reference evidence="1" key="1">
    <citation type="submission" date="2018-05" db="EMBL/GenBank/DDBJ databases">
        <authorList>
            <person name="Lanie J.A."/>
            <person name="Ng W.-L."/>
            <person name="Kazmierczak K.M."/>
            <person name="Andrzejewski T.M."/>
            <person name="Davidsen T.M."/>
            <person name="Wayne K.J."/>
            <person name="Tettelin H."/>
            <person name="Glass J.I."/>
            <person name="Rusch D."/>
            <person name="Podicherti R."/>
            <person name="Tsui H.-C.T."/>
            <person name="Winkler M.E."/>
        </authorList>
    </citation>
    <scope>NUCLEOTIDE SEQUENCE</scope>
</reference>
<name>A0A381ZC33_9ZZZZ</name>
<gene>
    <name evidence="1" type="ORF">METZ01_LOCUS139266</name>
</gene>
<organism evidence="1">
    <name type="scientific">marine metagenome</name>
    <dbReference type="NCBI Taxonomy" id="408172"/>
    <lineage>
        <taxon>unclassified sequences</taxon>
        <taxon>metagenomes</taxon>
        <taxon>ecological metagenomes</taxon>
    </lineage>
</organism>
<protein>
    <submittedName>
        <fullName evidence="1">Uncharacterized protein</fullName>
    </submittedName>
</protein>
<dbReference type="AlphaFoldDB" id="A0A381ZC33"/>
<dbReference type="EMBL" id="UINC01020622">
    <property type="protein sequence ID" value="SVA86412.1"/>
    <property type="molecule type" value="Genomic_DNA"/>
</dbReference>
<sequence length="33" mass="3780">MKGLTMHDTIKVYPWGDFDSFVRNVADGDFVAF</sequence>
<evidence type="ECO:0000313" key="1">
    <source>
        <dbReference type="EMBL" id="SVA86412.1"/>
    </source>
</evidence>
<accession>A0A381ZC33</accession>